<accession>A0A4U1EIJ2</accession>
<comment type="caution">
    <text evidence="2">The sequence shown here is derived from an EMBL/GenBank/DDBJ whole genome shotgun (WGS) entry which is preliminary data.</text>
</comment>
<evidence type="ECO:0000313" key="3">
    <source>
        <dbReference type="Proteomes" id="UP000308365"/>
    </source>
</evidence>
<dbReference type="AlphaFoldDB" id="A0A4U1EIJ2"/>
<protein>
    <submittedName>
        <fullName evidence="2">Uncharacterized protein</fullName>
    </submittedName>
</protein>
<proteinExistence type="predicted"/>
<feature type="region of interest" description="Disordered" evidence="1">
    <location>
        <begin position="581"/>
        <end position="630"/>
    </location>
</feature>
<feature type="region of interest" description="Disordered" evidence="1">
    <location>
        <begin position="343"/>
        <end position="365"/>
    </location>
</feature>
<sequence>WIDQITLDHIRGWNILTPRLSYIQEEPTFINQENPLYTTHGVDTTEQDPTKLWMTTKSAYSVALTLQRTPSQTDEKPGFTKKASHDVSATNIVKDHIFKPGRAASHRPAQLEELAEEPGVILVQRCKVITGSCSVNVLLTTCKKHEWALKLNSWCSAELKDNRDIWLDKVLFLVITALFHSPITVIPKVDSKSFVLNPEKMTARREVRHFNHLGTFLIKKIATRKSHNLGSGADEVSVQLGEATCLTTVLVLLPEGKDRAPSSVTLTWSLEAPEPGLPARGIGELKWLEHVTVNEAVGSGQALQLEGDRLQDPEIVPHHLPEDPVQTRVLEADALCPVQKETPLTTHTGRTGSAKPRARHSHQTSVVLSSLPSSVTYDASGNHARGDSAHVDTHPGNDSSVMKTILYSVGLTCYKGWGRESHTVTDEEHVLGRRLDAAASAVCSSLAHRLALFHPLAPVQVIFPEARLPQTAPTSRTLWLNEIRFTRLLAKSMYSLQTSRHCTLSSLRDQKEPRNQCHGLAVILVQGSDPLDEGNEAKGLGRGPKMCAGIINHGDNDLHVQVIEACRVGADGFPQEVLEGKQGWGTEEGDNKPLLGVGQDARPGDSGQPEGYAPRTRTKPRSPWHPYYGPATFTQQELAESRGYGMDDVNGVVGMDSLGGVDGVDGVALADHVDGGDEHKSYREGVLCYSSEIHKDNTDKSVHYMPFTGPASSMPHLDSGSASLLPGAFIQTYSFAHHLHT</sequence>
<feature type="non-terminal residue" evidence="2">
    <location>
        <position position="1"/>
    </location>
</feature>
<organism evidence="2 3">
    <name type="scientific">Monodon monoceros</name>
    <name type="common">Narwhal</name>
    <name type="synonym">Ceratodon monodon</name>
    <dbReference type="NCBI Taxonomy" id="40151"/>
    <lineage>
        <taxon>Eukaryota</taxon>
        <taxon>Metazoa</taxon>
        <taxon>Chordata</taxon>
        <taxon>Craniata</taxon>
        <taxon>Vertebrata</taxon>
        <taxon>Euteleostomi</taxon>
        <taxon>Mammalia</taxon>
        <taxon>Eutheria</taxon>
        <taxon>Laurasiatheria</taxon>
        <taxon>Artiodactyla</taxon>
        <taxon>Whippomorpha</taxon>
        <taxon>Cetacea</taxon>
        <taxon>Odontoceti</taxon>
        <taxon>Monodontidae</taxon>
        <taxon>Monodon</taxon>
    </lineage>
</organism>
<reference evidence="3" key="1">
    <citation type="journal article" date="2019" name="IScience">
        <title>Narwhal Genome Reveals Long-Term Low Genetic Diversity despite Current Large Abundance Size.</title>
        <authorList>
            <person name="Westbury M.V."/>
            <person name="Petersen B."/>
            <person name="Garde E."/>
            <person name="Heide-Jorgensen M.P."/>
            <person name="Lorenzen E.D."/>
        </authorList>
    </citation>
    <scope>NUCLEOTIDE SEQUENCE [LARGE SCALE GENOMIC DNA]</scope>
</reference>
<evidence type="ECO:0000256" key="1">
    <source>
        <dbReference type="SAM" id="MobiDB-lite"/>
    </source>
</evidence>
<dbReference type="EMBL" id="RWIC01001468">
    <property type="protein sequence ID" value="TKC35667.1"/>
    <property type="molecule type" value="Genomic_DNA"/>
</dbReference>
<evidence type="ECO:0000313" key="2">
    <source>
        <dbReference type="EMBL" id="TKC35667.1"/>
    </source>
</evidence>
<dbReference type="Proteomes" id="UP000308365">
    <property type="component" value="Unassembled WGS sequence"/>
</dbReference>
<name>A0A4U1EIJ2_MONMO</name>
<gene>
    <name evidence="2" type="ORF">EI555_009338</name>
</gene>